<feature type="chain" id="PRO_5012885023" evidence="1">
    <location>
        <begin position="25"/>
        <end position="332"/>
    </location>
</feature>
<reference evidence="3" key="1">
    <citation type="submission" date="2017-01" db="EMBL/GenBank/DDBJ databases">
        <authorList>
            <person name="Varghese N."/>
            <person name="Submissions S."/>
        </authorList>
    </citation>
    <scope>NUCLEOTIDE SEQUENCE [LARGE SCALE GENOMIC DNA]</scope>
    <source>
        <strain evidence="3">DSM 19945</strain>
    </source>
</reference>
<dbReference type="SUPFAM" id="SSF53901">
    <property type="entry name" value="Thiolase-like"/>
    <property type="match status" value="1"/>
</dbReference>
<sequence>MSGLALLGCGMCSAIGLNAPAACAAFRARLDNFTETRFISQGGDWLLGAQVPLQQPLRGTARLVDLIAGPIRECFAQARSPAAEIPILLCLSETRRPGRRPGFDEALLEGLIAALDLPGPEMLRPYAFGQVGGAVALRDARALIASGTPEVIVAGVDSLLEAGALRHYDHAGRVLSENNPTGFMPGEAGAAVLLGATGGPLVRGIGFGVEEATLDSGQPLRAEGMVTAMRQALGEAGLDYGQISYRINDLTGEQYYFREATLAQTRLWRGKGDPEQVWTLADGMGHTGAAVVPSGLAVALTAARKGYAPGPIALYHGADDSGRRAAIVIEAA</sequence>
<dbReference type="Proteomes" id="UP000186221">
    <property type="component" value="Unassembled WGS sequence"/>
</dbReference>
<dbReference type="AlphaFoldDB" id="A0A1N7PKT5"/>
<dbReference type="GO" id="GO:0016746">
    <property type="term" value="F:acyltransferase activity"/>
    <property type="evidence" value="ECO:0007669"/>
    <property type="project" value="InterPro"/>
</dbReference>
<dbReference type="InterPro" id="IPR016039">
    <property type="entry name" value="Thiolase-like"/>
</dbReference>
<keyword evidence="1" id="KW-0732">Signal</keyword>
<proteinExistence type="predicted"/>
<dbReference type="OrthoDB" id="3078238at2"/>
<name>A0A1N7PKT5_9RHOB</name>
<dbReference type="EMBL" id="FTOG01000010">
    <property type="protein sequence ID" value="SIT11273.1"/>
    <property type="molecule type" value="Genomic_DNA"/>
</dbReference>
<organism evidence="2 3">
    <name type="scientific">Rhodobacter aestuarii</name>
    <dbReference type="NCBI Taxonomy" id="453582"/>
    <lineage>
        <taxon>Bacteria</taxon>
        <taxon>Pseudomonadati</taxon>
        <taxon>Pseudomonadota</taxon>
        <taxon>Alphaproteobacteria</taxon>
        <taxon>Rhodobacterales</taxon>
        <taxon>Rhodobacter group</taxon>
        <taxon>Rhodobacter</taxon>
    </lineage>
</organism>
<keyword evidence="3" id="KW-1185">Reference proteome</keyword>
<dbReference type="RefSeq" id="WP_076485826.1">
    <property type="nucleotide sequence ID" value="NZ_FTOG01000010.1"/>
</dbReference>
<evidence type="ECO:0000313" key="3">
    <source>
        <dbReference type="Proteomes" id="UP000186221"/>
    </source>
</evidence>
<gene>
    <name evidence="2" type="ORF">SAMN05421580_11093</name>
</gene>
<feature type="signal peptide" evidence="1">
    <location>
        <begin position="1"/>
        <end position="24"/>
    </location>
</feature>
<evidence type="ECO:0000313" key="2">
    <source>
        <dbReference type="EMBL" id="SIT11273.1"/>
    </source>
</evidence>
<accession>A0A1N7PKT5</accession>
<dbReference type="Gene3D" id="3.40.47.10">
    <property type="match status" value="1"/>
</dbReference>
<protein>
    <submittedName>
        <fullName evidence="2">3-oxoacyl-[acyl-carrier-protein] synthase-1</fullName>
    </submittedName>
</protein>
<evidence type="ECO:0000256" key="1">
    <source>
        <dbReference type="SAM" id="SignalP"/>
    </source>
</evidence>
<dbReference type="STRING" id="453582.SAMN05421580_11093"/>